<protein>
    <submittedName>
        <fullName evidence="2">Uncharacterized protein</fullName>
    </submittedName>
</protein>
<comment type="caution">
    <text evidence="2">The sequence shown here is derived from an EMBL/GenBank/DDBJ whole genome shotgun (WGS) entry which is preliminary data.</text>
</comment>
<dbReference type="AlphaFoldDB" id="A0AAD7WKS7"/>
<dbReference type="Proteomes" id="UP001221898">
    <property type="component" value="Unassembled WGS sequence"/>
</dbReference>
<evidence type="ECO:0000256" key="1">
    <source>
        <dbReference type="SAM" id="MobiDB-lite"/>
    </source>
</evidence>
<evidence type="ECO:0000313" key="3">
    <source>
        <dbReference type="Proteomes" id="UP001221898"/>
    </source>
</evidence>
<name>A0AAD7WKS7_9TELE</name>
<sequence length="119" mass="12364">MRGVAATAGLQTEERFNGRSPPCREPGNDEASPSLAGTEPEAHGAQCFRPVASPPKRRSPKASLGGKPHALRYGRCVGRFSGRACGGGSGRGPAWRVDLSSPPRPTQESCGRPVARGTA</sequence>
<reference evidence="2" key="1">
    <citation type="journal article" date="2023" name="Science">
        <title>Genome structures resolve the early diversification of teleost fishes.</title>
        <authorList>
            <person name="Parey E."/>
            <person name="Louis A."/>
            <person name="Montfort J."/>
            <person name="Bouchez O."/>
            <person name="Roques C."/>
            <person name="Iampietro C."/>
            <person name="Lluch J."/>
            <person name="Castinel A."/>
            <person name="Donnadieu C."/>
            <person name="Desvignes T."/>
            <person name="Floi Bucao C."/>
            <person name="Jouanno E."/>
            <person name="Wen M."/>
            <person name="Mejri S."/>
            <person name="Dirks R."/>
            <person name="Jansen H."/>
            <person name="Henkel C."/>
            <person name="Chen W.J."/>
            <person name="Zahm M."/>
            <person name="Cabau C."/>
            <person name="Klopp C."/>
            <person name="Thompson A.W."/>
            <person name="Robinson-Rechavi M."/>
            <person name="Braasch I."/>
            <person name="Lecointre G."/>
            <person name="Bobe J."/>
            <person name="Postlethwait J.H."/>
            <person name="Berthelot C."/>
            <person name="Roest Crollius H."/>
            <person name="Guiguen Y."/>
        </authorList>
    </citation>
    <scope>NUCLEOTIDE SEQUENCE</scope>
    <source>
        <strain evidence="2">NC1722</strain>
    </source>
</reference>
<dbReference type="EMBL" id="JAINUG010000075">
    <property type="protein sequence ID" value="KAJ8400676.1"/>
    <property type="molecule type" value="Genomic_DNA"/>
</dbReference>
<proteinExistence type="predicted"/>
<feature type="region of interest" description="Disordered" evidence="1">
    <location>
        <begin position="84"/>
        <end position="119"/>
    </location>
</feature>
<evidence type="ECO:0000313" key="2">
    <source>
        <dbReference type="EMBL" id="KAJ8400676.1"/>
    </source>
</evidence>
<accession>A0AAD7WKS7</accession>
<organism evidence="2 3">
    <name type="scientific">Aldrovandia affinis</name>
    <dbReference type="NCBI Taxonomy" id="143900"/>
    <lineage>
        <taxon>Eukaryota</taxon>
        <taxon>Metazoa</taxon>
        <taxon>Chordata</taxon>
        <taxon>Craniata</taxon>
        <taxon>Vertebrata</taxon>
        <taxon>Euteleostomi</taxon>
        <taxon>Actinopterygii</taxon>
        <taxon>Neopterygii</taxon>
        <taxon>Teleostei</taxon>
        <taxon>Notacanthiformes</taxon>
        <taxon>Halosauridae</taxon>
        <taxon>Aldrovandia</taxon>
    </lineage>
</organism>
<gene>
    <name evidence="2" type="ORF">AAFF_G00394450</name>
</gene>
<keyword evidence="3" id="KW-1185">Reference proteome</keyword>
<feature type="region of interest" description="Disordered" evidence="1">
    <location>
        <begin position="1"/>
        <end position="70"/>
    </location>
</feature>